<reference evidence="2 3" key="1">
    <citation type="submission" date="2018-05" db="EMBL/GenBank/DDBJ databases">
        <title>Animal gut microbial communities from fecal samples from Wisconsin, USA.</title>
        <authorList>
            <person name="Neumann A."/>
        </authorList>
    </citation>
    <scope>NUCLEOTIDE SEQUENCE [LARGE SCALE GENOMIC DNA]</scope>
    <source>
        <strain evidence="2 3">UWS4</strain>
    </source>
</reference>
<dbReference type="EMBL" id="QGHD01000001">
    <property type="protein sequence ID" value="PWL04268.1"/>
    <property type="molecule type" value="Genomic_DNA"/>
</dbReference>
<dbReference type="InterPro" id="IPR050834">
    <property type="entry name" value="Glycosyltransf_2"/>
</dbReference>
<proteinExistence type="predicted"/>
<dbReference type="GO" id="GO:0016740">
    <property type="term" value="F:transferase activity"/>
    <property type="evidence" value="ECO:0007669"/>
    <property type="project" value="UniProtKB-KW"/>
</dbReference>
<dbReference type="InterPro" id="IPR001173">
    <property type="entry name" value="Glyco_trans_2-like"/>
</dbReference>
<dbReference type="PANTHER" id="PTHR43685:SF2">
    <property type="entry name" value="GLYCOSYLTRANSFERASE 2-LIKE DOMAIN-CONTAINING PROTEIN"/>
    <property type="match status" value="1"/>
</dbReference>
<feature type="domain" description="Glycosyltransferase 2-like" evidence="1">
    <location>
        <begin position="10"/>
        <end position="173"/>
    </location>
</feature>
<dbReference type="RefSeq" id="WP_106198111.1">
    <property type="nucleotide sequence ID" value="NZ_JAXEIU010000055.1"/>
</dbReference>
<name>A0ABX5LSK8_9BACT</name>
<dbReference type="Proteomes" id="UP000245523">
    <property type="component" value="Unassembled WGS sequence"/>
</dbReference>
<evidence type="ECO:0000313" key="3">
    <source>
        <dbReference type="Proteomes" id="UP000245523"/>
    </source>
</evidence>
<protein>
    <submittedName>
        <fullName evidence="2">Glycosyl transferase family 2</fullName>
    </submittedName>
</protein>
<dbReference type="SUPFAM" id="SSF53448">
    <property type="entry name" value="Nucleotide-diphospho-sugar transferases"/>
    <property type="match status" value="1"/>
</dbReference>
<organism evidence="2 3">
    <name type="scientific">Hallerella porci</name>
    <dbReference type="NCBI Taxonomy" id="1945871"/>
    <lineage>
        <taxon>Bacteria</taxon>
        <taxon>Pseudomonadati</taxon>
        <taxon>Fibrobacterota</taxon>
        <taxon>Fibrobacteria</taxon>
        <taxon>Fibrobacterales</taxon>
        <taxon>Fibrobacteraceae</taxon>
        <taxon>Hallerella</taxon>
    </lineage>
</organism>
<accession>A0ABX5LSK8</accession>
<sequence>MKPRIFAALATYNGERFLPEMLRSLCQVTRPLNRIIAIDDASSDATVSILESFQEKLPLQIIRRKKNGGHRIAFSDAFHEIQQTASPEDFVAILDQDDICIPEKFSLLENALEENPAATLAFGDACVIDENGKQIASSWRKLAGISSHISTISRLCGTNNVNGCLSLFRASLLPKILPIPDWIPVYDEWISLCAAKSGNILAIENPVLNYRLHGKNSIGLGPQIAMSQSLKINIRVSNGLLQSAKLLTLTPEEIAFVSEYKNFLERSLSHSCNFHWIPWLWKNQCELYPGCSASRRLKKIFGASLGFPFCKRFLGKN</sequence>
<dbReference type="PANTHER" id="PTHR43685">
    <property type="entry name" value="GLYCOSYLTRANSFERASE"/>
    <property type="match status" value="1"/>
</dbReference>
<dbReference type="InterPro" id="IPR029044">
    <property type="entry name" value="Nucleotide-diphossugar_trans"/>
</dbReference>
<keyword evidence="2" id="KW-0808">Transferase</keyword>
<comment type="caution">
    <text evidence="2">The sequence shown here is derived from an EMBL/GenBank/DDBJ whole genome shotgun (WGS) entry which is preliminary data.</text>
</comment>
<evidence type="ECO:0000259" key="1">
    <source>
        <dbReference type="Pfam" id="PF00535"/>
    </source>
</evidence>
<gene>
    <name evidence="2" type="ORF">B0H50_101283</name>
</gene>
<keyword evidence="3" id="KW-1185">Reference proteome</keyword>
<evidence type="ECO:0000313" key="2">
    <source>
        <dbReference type="EMBL" id="PWL04268.1"/>
    </source>
</evidence>
<dbReference type="Gene3D" id="3.90.550.10">
    <property type="entry name" value="Spore Coat Polysaccharide Biosynthesis Protein SpsA, Chain A"/>
    <property type="match status" value="1"/>
</dbReference>
<dbReference type="Pfam" id="PF00535">
    <property type="entry name" value="Glycos_transf_2"/>
    <property type="match status" value="1"/>
</dbReference>